<name>A0A2I0WV05_9ASPA</name>
<evidence type="ECO:0000256" key="1">
    <source>
        <dbReference type="SAM" id="MobiDB-lite"/>
    </source>
</evidence>
<keyword evidence="3" id="KW-1185">Reference proteome</keyword>
<reference evidence="2 3" key="2">
    <citation type="journal article" date="2017" name="Nature">
        <title>The Apostasia genome and the evolution of orchids.</title>
        <authorList>
            <person name="Zhang G.Q."/>
            <person name="Liu K.W."/>
            <person name="Li Z."/>
            <person name="Lohaus R."/>
            <person name="Hsiao Y.Y."/>
            <person name="Niu S.C."/>
            <person name="Wang J.Y."/>
            <person name="Lin Y.C."/>
            <person name="Xu Q."/>
            <person name="Chen L.J."/>
            <person name="Yoshida K."/>
            <person name="Fujiwara S."/>
            <person name="Wang Z.W."/>
            <person name="Zhang Y.Q."/>
            <person name="Mitsuda N."/>
            <person name="Wang M."/>
            <person name="Liu G.H."/>
            <person name="Pecoraro L."/>
            <person name="Huang H.X."/>
            <person name="Xiao X.J."/>
            <person name="Lin M."/>
            <person name="Wu X.Y."/>
            <person name="Wu W.L."/>
            <person name="Chen Y.Y."/>
            <person name="Chang S.B."/>
            <person name="Sakamoto S."/>
            <person name="Ohme-Takagi M."/>
            <person name="Yagi M."/>
            <person name="Zeng S.J."/>
            <person name="Shen C.Y."/>
            <person name="Yeh C.M."/>
            <person name="Luo Y.B."/>
            <person name="Tsai W.C."/>
            <person name="Van de Peer Y."/>
            <person name="Liu Z.J."/>
        </authorList>
    </citation>
    <scope>NUCLEOTIDE SEQUENCE [LARGE SCALE GENOMIC DNA]</scope>
    <source>
        <tissue evidence="2">The whole plant</tissue>
    </source>
</reference>
<feature type="compositionally biased region" description="Low complexity" evidence="1">
    <location>
        <begin position="232"/>
        <end position="246"/>
    </location>
</feature>
<evidence type="ECO:0000313" key="3">
    <source>
        <dbReference type="Proteomes" id="UP000233837"/>
    </source>
</evidence>
<accession>A0A2I0WV05</accession>
<dbReference type="EMBL" id="KZ502442">
    <property type="protein sequence ID" value="PKU79495.1"/>
    <property type="molecule type" value="Genomic_DNA"/>
</dbReference>
<gene>
    <name evidence="2" type="ORF">MA16_Dca000841</name>
</gene>
<protein>
    <submittedName>
        <fullName evidence="2">Retrovirus-related Pol polyprotein from transposon TNT 1-94</fullName>
    </submittedName>
</protein>
<dbReference type="Pfam" id="PF14223">
    <property type="entry name" value="Retrotran_gag_2"/>
    <property type="match status" value="1"/>
</dbReference>
<dbReference type="PANTHER" id="PTHR47481:SF31">
    <property type="entry name" value="OS01G0873500 PROTEIN"/>
    <property type="match status" value="1"/>
</dbReference>
<feature type="region of interest" description="Disordered" evidence="1">
    <location>
        <begin position="223"/>
        <end position="261"/>
    </location>
</feature>
<proteinExistence type="predicted"/>
<sequence length="298" mass="32971">MMNVKTVINTQLTGENHPIWKSQILKLFLANGFAGYLDGSCVPPPEQLIASDGTTTPNKAFQTWMLVDQNLASALYSTISASLLPYVLNLETNHDIWMTVDKRLQSTNRSRKLQLKSELHHIQKGDKSMVQYLSEIKQKVDAITASGSTIDSGDILMYTLNGLPPAYNTFKTVICTQLAPIGLDYFFSLLCSEELSLHADTPINTTSATANDGTFALQAFRGRPRGRGFNASSSRGRTVSQSSRGGHSYPPSTRGGHRPRSSVQCQICTRRGHSAFQCWYRVDLSYQPPQQAYIATDQ</sequence>
<reference evidence="2 3" key="1">
    <citation type="journal article" date="2016" name="Sci. Rep.">
        <title>The Dendrobium catenatum Lindl. genome sequence provides insights into polysaccharide synthase, floral development and adaptive evolution.</title>
        <authorList>
            <person name="Zhang G.Q."/>
            <person name="Xu Q."/>
            <person name="Bian C."/>
            <person name="Tsai W.C."/>
            <person name="Yeh C.M."/>
            <person name="Liu K.W."/>
            <person name="Yoshida K."/>
            <person name="Zhang L.S."/>
            <person name="Chang S.B."/>
            <person name="Chen F."/>
            <person name="Shi Y."/>
            <person name="Su Y.Y."/>
            <person name="Zhang Y.Q."/>
            <person name="Chen L.J."/>
            <person name="Yin Y."/>
            <person name="Lin M."/>
            <person name="Huang H."/>
            <person name="Deng H."/>
            <person name="Wang Z.W."/>
            <person name="Zhu S.L."/>
            <person name="Zhao X."/>
            <person name="Deng C."/>
            <person name="Niu S.C."/>
            <person name="Huang J."/>
            <person name="Wang M."/>
            <person name="Liu G.H."/>
            <person name="Yang H.J."/>
            <person name="Xiao X.J."/>
            <person name="Hsiao Y.Y."/>
            <person name="Wu W.L."/>
            <person name="Chen Y.Y."/>
            <person name="Mitsuda N."/>
            <person name="Ohme-Takagi M."/>
            <person name="Luo Y.B."/>
            <person name="Van de Peer Y."/>
            <person name="Liu Z.J."/>
        </authorList>
    </citation>
    <scope>NUCLEOTIDE SEQUENCE [LARGE SCALE GENOMIC DNA]</scope>
    <source>
        <tissue evidence="2">The whole plant</tissue>
    </source>
</reference>
<dbReference type="AlphaFoldDB" id="A0A2I0WV05"/>
<dbReference type="Proteomes" id="UP000233837">
    <property type="component" value="Unassembled WGS sequence"/>
</dbReference>
<organism evidence="2 3">
    <name type="scientific">Dendrobium catenatum</name>
    <dbReference type="NCBI Taxonomy" id="906689"/>
    <lineage>
        <taxon>Eukaryota</taxon>
        <taxon>Viridiplantae</taxon>
        <taxon>Streptophyta</taxon>
        <taxon>Embryophyta</taxon>
        <taxon>Tracheophyta</taxon>
        <taxon>Spermatophyta</taxon>
        <taxon>Magnoliopsida</taxon>
        <taxon>Liliopsida</taxon>
        <taxon>Asparagales</taxon>
        <taxon>Orchidaceae</taxon>
        <taxon>Epidendroideae</taxon>
        <taxon>Malaxideae</taxon>
        <taxon>Dendrobiinae</taxon>
        <taxon>Dendrobium</taxon>
    </lineage>
</organism>
<dbReference type="PANTHER" id="PTHR47481">
    <property type="match status" value="1"/>
</dbReference>
<evidence type="ECO:0000313" key="2">
    <source>
        <dbReference type="EMBL" id="PKU79495.1"/>
    </source>
</evidence>